<comment type="caution">
    <text evidence="4">The sequence shown here is derived from an EMBL/GenBank/DDBJ whole genome shotgun (WGS) entry which is preliminary data.</text>
</comment>
<dbReference type="PANTHER" id="PTHR35526">
    <property type="entry name" value="ANTI-SIGMA-F FACTOR RSBW-RELATED"/>
    <property type="match status" value="1"/>
</dbReference>
<dbReference type="Pfam" id="PF13581">
    <property type="entry name" value="HATPase_c_2"/>
    <property type="match status" value="1"/>
</dbReference>
<dbReference type="InterPro" id="IPR036890">
    <property type="entry name" value="HATPase_C_sf"/>
</dbReference>
<dbReference type="InterPro" id="IPR050267">
    <property type="entry name" value="Anti-sigma-factor_SerPK"/>
</dbReference>
<accession>A0ABS4KY12</accession>
<evidence type="ECO:0000313" key="5">
    <source>
        <dbReference type="Proteomes" id="UP001519310"/>
    </source>
</evidence>
<organism evidence="4 5">
    <name type="scientific">Streptomyces avidinii</name>
    <dbReference type="NCBI Taxonomy" id="1895"/>
    <lineage>
        <taxon>Bacteria</taxon>
        <taxon>Bacillati</taxon>
        <taxon>Actinomycetota</taxon>
        <taxon>Actinomycetes</taxon>
        <taxon>Kitasatosporales</taxon>
        <taxon>Streptomycetaceae</taxon>
        <taxon>Streptomyces</taxon>
    </lineage>
</organism>
<dbReference type="Gene3D" id="3.30.565.10">
    <property type="entry name" value="Histidine kinase-like ATPase, C-terminal domain"/>
    <property type="match status" value="1"/>
</dbReference>
<evidence type="ECO:0000313" key="4">
    <source>
        <dbReference type="EMBL" id="MBP2034924.1"/>
    </source>
</evidence>
<evidence type="ECO:0000256" key="2">
    <source>
        <dbReference type="SAM" id="MobiDB-lite"/>
    </source>
</evidence>
<feature type="region of interest" description="Disordered" evidence="2">
    <location>
        <begin position="79"/>
        <end position="102"/>
    </location>
</feature>
<dbReference type="RefSeq" id="WP_189965669.1">
    <property type="nucleotide sequence ID" value="NZ_BMVL01000002.1"/>
</dbReference>
<protein>
    <submittedName>
        <fullName evidence="4">Anti-sigma regulatory factor (Ser/Thr protein kinase)</fullName>
    </submittedName>
</protein>
<proteinExistence type="predicted"/>
<dbReference type="EMBL" id="JAGGLQ010000001">
    <property type="protein sequence ID" value="MBP2034924.1"/>
    <property type="molecule type" value="Genomic_DNA"/>
</dbReference>
<evidence type="ECO:0000259" key="3">
    <source>
        <dbReference type="Pfam" id="PF13581"/>
    </source>
</evidence>
<reference evidence="4 5" key="1">
    <citation type="submission" date="2021-03" db="EMBL/GenBank/DDBJ databases">
        <title>Genomic Encyclopedia of Type Strains, Phase IV (KMG-IV): sequencing the most valuable type-strain genomes for metagenomic binning, comparative biology and taxonomic classification.</title>
        <authorList>
            <person name="Goeker M."/>
        </authorList>
    </citation>
    <scope>NUCLEOTIDE SEQUENCE [LARGE SCALE GENOMIC DNA]</scope>
    <source>
        <strain evidence="4 5">DSM 40526</strain>
    </source>
</reference>
<dbReference type="SUPFAM" id="SSF55874">
    <property type="entry name" value="ATPase domain of HSP90 chaperone/DNA topoisomerase II/histidine kinase"/>
    <property type="match status" value="1"/>
</dbReference>
<name>A0ABS4KY12_STRAV</name>
<sequence length="134" mass="14093">MPLLPILHLELNGPGAAGAARSAARGLLEPSEAGDRAFTAVARDTALLVISELVTNAVRHTSGGCVLDMHRTPDGGLDVDVSDTSSAEPRLRDPGQQGEGGWGWHLVNRLGKEVDVRHLAGQGGKTIHVHLDRT</sequence>
<keyword evidence="1" id="KW-0808">Transferase</keyword>
<dbReference type="InterPro" id="IPR003594">
    <property type="entry name" value="HATPase_dom"/>
</dbReference>
<keyword evidence="5" id="KW-1185">Reference proteome</keyword>
<keyword evidence="1" id="KW-0418">Kinase</keyword>
<keyword evidence="1" id="KW-0723">Serine/threonine-protein kinase</keyword>
<dbReference type="Proteomes" id="UP001519310">
    <property type="component" value="Unassembled WGS sequence"/>
</dbReference>
<gene>
    <name evidence="4" type="ORF">J2Z77_000708</name>
</gene>
<dbReference type="PANTHER" id="PTHR35526:SF3">
    <property type="entry name" value="ANTI-SIGMA-F FACTOR RSBW"/>
    <property type="match status" value="1"/>
</dbReference>
<feature type="domain" description="Histidine kinase/HSP90-like ATPase" evidence="3">
    <location>
        <begin position="36"/>
        <end position="127"/>
    </location>
</feature>
<evidence type="ECO:0000256" key="1">
    <source>
        <dbReference type="ARBA" id="ARBA00022527"/>
    </source>
</evidence>